<dbReference type="Gene3D" id="3.40.1350.100">
    <property type="match status" value="2"/>
</dbReference>
<organism evidence="1 2">
    <name type="scientific">Leptolyngbya subtilissima DQ-A4</name>
    <dbReference type="NCBI Taxonomy" id="2933933"/>
    <lineage>
        <taxon>Bacteria</taxon>
        <taxon>Bacillati</taxon>
        <taxon>Cyanobacteriota</taxon>
        <taxon>Cyanophyceae</taxon>
        <taxon>Leptolyngbyales</taxon>
        <taxon>Leptolyngbyaceae</taxon>
        <taxon>Leptolyngbya group</taxon>
        <taxon>Leptolyngbya</taxon>
    </lineage>
</organism>
<dbReference type="RefSeq" id="WP_190694766.1">
    <property type="nucleotide sequence ID" value="NZ_JAMPKX010000009.1"/>
</dbReference>
<dbReference type="Proteomes" id="UP001482513">
    <property type="component" value="Unassembled WGS sequence"/>
</dbReference>
<dbReference type="PANTHER" id="PTHR33926:SF4">
    <property type="entry name" value="PROTEIN TIC 22, CHLOROPLASTIC"/>
    <property type="match status" value="1"/>
</dbReference>
<accession>A0ABV0K874</accession>
<gene>
    <name evidence="1" type="ORF">NC992_18955</name>
</gene>
<evidence type="ECO:0000313" key="1">
    <source>
        <dbReference type="EMBL" id="MEP0948969.1"/>
    </source>
</evidence>
<sequence>MKHLFSSLLRPLPLMTLVSGSLLGGSLAMPLPASALGEEAIVDKLEQVPVFVILNSDGQPLTAAAEVDDQEVKVPVVFIDGEAAEEFLTRAQEEDPSAEVALVDLGTLYQETVLGDEEKVPLLYLPIGDELDTAIALQSNFQGVPLFIARQGADGPYLTINQDGQASLPMFFSRNDLQTLLDRYSESDAAAANDIVVQVLSLEWLLATMTSNSDPELDAQLQQVRLFPSTEVLNYIRAQEEAAPAAAPAAE</sequence>
<dbReference type="PANTHER" id="PTHR33926">
    <property type="entry name" value="PROTEIN TIC 22, CHLOROPLASTIC"/>
    <property type="match status" value="1"/>
</dbReference>
<keyword evidence="2" id="KW-1185">Reference proteome</keyword>
<evidence type="ECO:0000313" key="2">
    <source>
        <dbReference type="Proteomes" id="UP001482513"/>
    </source>
</evidence>
<comment type="caution">
    <text evidence="1">The sequence shown here is derived from an EMBL/GenBank/DDBJ whole genome shotgun (WGS) entry which is preliminary data.</text>
</comment>
<dbReference type="InterPro" id="IPR007378">
    <property type="entry name" value="Tic22-like"/>
</dbReference>
<reference evidence="1 2" key="1">
    <citation type="submission" date="2022-04" db="EMBL/GenBank/DDBJ databases">
        <title>Positive selection, recombination, and allopatry shape intraspecific diversity of widespread and dominant cyanobacteria.</title>
        <authorList>
            <person name="Wei J."/>
            <person name="Shu W."/>
            <person name="Hu C."/>
        </authorList>
    </citation>
    <scope>NUCLEOTIDE SEQUENCE [LARGE SCALE GENOMIC DNA]</scope>
    <source>
        <strain evidence="1 2">DQ-A4</strain>
    </source>
</reference>
<protein>
    <recommendedName>
        <fullName evidence="3">Tic22 family protein</fullName>
    </recommendedName>
</protein>
<dbReference type="Pfam" id="PF04278">
    <property type="entry name" value="Tic22"/>
    <property type="match status" value="1"/>
</dbReference>
<name>A0ABV0K874_9CYAN</name>
<proteinExistence type="predicted"/>
<evidence type="ECO:0008006" key="3">
    <source>
        <dbReference type="Google" id="ProtNLM"/>
    </source>
</evidence>
<dbReference type="EMBL" id="JAMPKX010000009">
    <property type="protein sequence ID" value="MEP0948969.1"/>
    <property type="molecule type" value="Genomic_DNA"/>
</dbReference>